<gene>
    <name evidence="2" type="ORF">TBRA_LOCUS11680</name>
</gene>
<evidence type="ECO:0000313" key="2">
    <source>
        <dbReference type="EMBL" id="CAB0039942.1"/>
    </source>
</evidence>
<reference evidence="2 3" key="1">
    <citation type="submission" date="2020-02" db="EMBL/GenBank/DDBJ databases">
        <authorList>
            <person name="Ferguson B K."/>
        </authorList>
    </citation>
    <scope>NUCLEOTIDE SEQUENCE [LARGE SCALE GENOMIC DNA]</scope>
</reference>
<name>A0A6H5ISV5_9HYME</name>
<feature type="signal peptide" evidence="1">
    <location>
        <begin position="1"/>
        <end position="22"/>
    </location>
</feature>
<protein>
    <submittedName>
        <fullName evidence="2">Uncharacterized protein</fullName>
    </submittedName>
</protein>
<sequence length="346" mass="38242">MLPRYILLLCLCVAVYTTSVQARAQPAQDVDIPKPGPGEEEVEIIVEGGALGSVIKLSKPWDPARSDRRRHVHLKTRRMLVNIVYICGDNFSDYIPSDRSTQSRVSRCSARKKYTIFLPDDLECSMNSICLYGVPGTHSRAAPANWYSCSSCPATILYCSVCRAPLCTRTPSHCAAPSPAAQLHSRLVFMSTAESRQQCCKCINLQHNVHNLCRTAALRARELKTEREYKISGEYKAKRVQREIGTLRMFAERSGKRLGLKRGSSCSEIKFVRTCSSSACTAARTSRYTASRKPKLSFAGARASTRCRSQIWITHIYCVYCVTARASEAPAAAAAAAASASHLNYL</sequence>
<evidence type="ECO:0000313" key="3">
    <source>
        <dbReference type="Proteomes" id="UP000479190"/>
    </source>
</evidence>
<dbReference type="EMBL" id="CADCXV010000984">
    <property type="protein sequence ID" value="CAB0039942.1"/>
    <property type="molecule type" value="Genomic_DNA"/>
</dbReference>
<dbReference type="Proteomes" id="UP000479190">
    <property type="component" value="Unassembled WGS sequence"/>
</dbReference>
<dbReference type="AlphaFoldDB" id="A0A6H5ISV5"/>
<accession>A0A6H5ISV5</accession>
<evidence type="ECO:0000256" key="1">
    <source>
        <dbReference type="SAM" id="SignalP"/>
    </source>
</evidence>
<feature type="chain" id="PRO_5026045286" evidence="1">
    <location>
        <begin position="23"/>
        <end position="346"/>
    </location>
</feature>
<keyword evidence="3" id="KW-1185">Reference proteome</keyword>
<organism evidence="2 3">
    <name type="scientific">Trichogramma brassicae</name>
    <dbReference type="NCBI Taxonomy" id="86971"/>
    <lineage>
        <taxon>Eukaryota</taxon>
        <taxon>Metazoa</taxon>
        <taxon>Ecdysozoa</taxon>
        <taxon>Arthropoda</taxon>
        <taxon>Hexapoda</taxon>
        <taxon>Insecta</taxon>
        <taxon>Pterygota</taxon>
        <taxon>Neoptera</taxon>
        <taxon>Endopterygota</taxon>
        <taxon>Hymenoptera</taxon>
        <taxon>Apocrita</taxon>
        <taxon>Proctotrupomorpha</taxon>
        <taxon>Chalcidoidea</taxon>
        <taxon>Trichogrammatidae</taxon>
        <taxon>Trichogramma</taxon>
    </lineage>
</organism>
<keyword evidence="1" id="KW-0732">Signal</keyword>
<proteinExistence type="predicted"/>